<dbReference type="Gene3D" id="3.40.1620.10">
    <property type="entry name" value="YefM-like domain"/>
    <property type="match status" value="1"/>
</dbReference>
<comment type="function">
    <text evidence="2">Antitoxin component of a type II toxin-antitoxin (TA) system.</text>
</comment>
<dbReference type="NCBIfam" id="TIGR01552">
    <property type="entry name" value="phd_fam"/>
    <property type="match status" value="1"/>
</dbReference>
<keyword evidence="5" id="KW-1185">Reference proteome</keyword>
<accession>A0A1M6M7C9</accession>
<evidence type="ECO:0000256" key="1">
    <source>
        <dbReference type="ARBA" id="ARBA00009981"/>
    </source>
</evidence>
<dbReference type="RefSeq" id="WP_072909734.1">
    <property type="nucleotide sequence ID" value="NZ_FQZT01000016.1"/>
</dbReference>
<dbReference type="PANTHER" id="PTHR33713:SF6">
    <property type="entry name" value="ANTITOXIN YEFM"/>
    <property type="match status" value="1"/>
</dbReference>
<dbReference type="SUPFAM" id="SSF143120">
    <property type="entry name" value="YefM-like"/>
    <property type="match status" value="1"/>
</dbReference>
<dbReference type="STRING" id="1122189.SAMN02745165_03199"/>
<dbReference type="PANTHER" id="PTHR33713">
    <property type="entry name" value="ANTITOXIN YAFN-RELATED"/>
    <property type="match status" value="1"/>
</dbReference>
<organism evidence="4 5">
    <name type="scientific">Malonomonas rubra DSM 5091</name>
    <dbReference type="NCBI Taxonomy" id="1122189"/>
    <lineage>
        <taxon>Bacteria</taxon>
        <taxon>Pseudomonadati</taxon>
        <taxon>Thermodesulfobacteriota</taxon>
        <taxon>Desulfuromonadia</taxon>
        <taxon>Desulfuromonadales</taxon>
        <taxon>Geopsychrobacteraceae</taxon>
        <taxon>Malonomonas</taxon>
    </lineage>
</organism>
<dbReference type="InterPro" id="IPR006442">
    <property type="entry name" value="Antitoxin_Phd/YefM"/>
</dbReference>
<dbReference type="AlphaFoldDB" id="A0A1M6M7C9"/>
<gene>
    <name evidence="4" type="ORF">SAMN02745165_03199</name>
</gene>
<proteinExistence type="inferred from homology"/>
<reference evidence="4 5" key="1">
    <citation type="submission" date="2016-11" db="EMBL/GenBank/DDBJ databases">
        <authorList>
            <person name="Jaros S."/>
            <person name="Januszkiewicz K."/>
            <person name="Wedrychowicz H."/>
        </authorList>
    </citation>
    <scope>NUCLEOTIDE SEQUENCE [LARGE SCALE GENOMIC DNA]</scope>
    <source>
        <strain evidence="4 5">DSM 5091</strain>
    </source>
</reference>
<evidence type="ECO:0000313" key="4">
    <source>
        <dbReference type="EMBL" id="SHJ79358.1"/>
    </source>
</evidence>
<dbReference type="Pfam" id="PF02604">
    <property type="entry name" value="PhdYeFM_antitox"/>
    <property type="match status" value="1"/>
</dbReference>
<protein>
    <recommendedName>
        <fullName evidence="2">Antitoxin</fullName>
    </recommendedName>
</protein>
<dbReference type="InterPro" id="IPR051405">
    <property type="entry name" value="phD/YefM_antitoxin"/>
</dbReference>
<name>A0A1M6M7C9_MALRU</name>
<comment type="similarity">
    <text evidence="1 2">Belongs to the phD/YefM antitoxin family.</text>
</comment>
<dbReference type="InterPro" id="IPR036165">
    <property type="entry name" value="YefM-like_sf"/>
</dbReference>
<dbReference type="Proteomes" id="UP000184171">
    <property type="component" value="Unassembled WGS sequence"/>
</dbReference>
<dbReference type="OrthoDB" id="9802003at2"/>
<evidence type="ECO:0000256" key="2">
    <source>
        <dbReference type="RuleBase" id="RU362080"/>
    </source>
</evidence>
<feature type="region of interest" description="Disordered" evidence="3">
    <location>
        <begin position="70"/>
        <end position="90"/>
    </location>
</feature>
<evidence type="ECO:0000313" key="5">
    <source>
        <dbReference type="Proteomes" id="UP000184171"/>
    </source>
</evidence>
<sequence>METVSVNQFRSNMKNYVEQAANEHEPIKVTRRSGGDFIVISAEDWERDQETLYVLQNSSLMKQISESARTHVERSGYTPTDGEMDEILGV</sequence>
<dbReference type="EMBL" id="FQZT01000016">
    <property type="protein sequence ID" value="SHJ79358.1"/>
    <property type="molecule type" value="Genomic_DNA"/>
</dbReference>
<evidence type="ECO:0000256" key="3">
    <source>
        <dbReference type="SAM" id="MobiDB-lite"/>
    </source>
</evidence>